<sequence length="66" mass="7150">MSDRYIKAKLVGDLTHIHPFFEKDVVGVIDTDALGGAKGTARMSVKGVTIDVTSRQFEALKKGDSK</sequence>
<dbReference type="EMBL" id="LAZR01021362">
    <property type="protein sequence ID" value="KKL85591.1"/>
    <property type="molecule type" value="Genomic_DNA"/>
</dbReference>
<organism evidence="1">
    <name type="scientific">marine sediment metagenome</name>
    <dbReference type="NCBI Taxonomy" id="412755"/>
    <lineage>
        <taxon>unclassified sequences</taxon>
        <taxon>metagenomes</taxon>
        <taxon>ecological metagenomes</taxon>
    </lineage>
</organism>
<dbReference type="AlphaFoldDB" id="A0A0F9G563"/>
<protein>
    <submittedName>
        <fullName evidence="1">Uncharacterized protein</fullName>
    </submittedName>
</protein>
<name>A0A0F9G563_9ZZZZ</name>
<accession>A0A0F9G563</accession>
<proteinExistence type="predicted"/>
<gene>
    <name evidence="1" type="ORF">LCGC14_1953160</name>
</gene>
<evidence type="ECO:0000313" key="1">
    <source>
        <dbReference type="EMBL" id="KKL85591.1"/>
    </source>
</evidence>
<reference evidence="1" key="1">
    <citation type="journal article" date="2015" name="Nature">
        <title>Complex archaea that bridge the gap between prokaryotes and eukaryotes.</title>
        <authorList>
            <person name="Spang A."/>
            <person name="Saw J.H."/>
            <person name="Jorgensen S.L."/>
            <person name="Zaremba-Niedzwiedzka K."/>
            <person name="Martijn J."/>
            <person name="Lind A.E."/>
            <person name="van Eijk R."/>
            <person name="Schleper C."/>
            <person name="Guy L."/>
            <person name="Ettema T.J."/>
        </authorList>
    </citation>
    <scope>NUCLEOTIDE SEQUENCE</scope>
</reference>
<comment type="caution">
    <text evidence="1">The sequence shown here is derived from an EMBL/GenBank/DDBJ whole genome shotgun (WGS) entry which is preliminary data.</text>
</comment>